<dbReference type="InterPro" id="IPR015915">
    <property type="entry name" value="Kelch-typ_b-propeller"/>
</dbReference>
<feature type="coiled-coil region" evidence="1">
    <location>
        <begin position="157"/>
        <end position="199"/>
    </location>
</feature>
<dbReference type="Gramene" id="QL08p016266:mrna">
    <property type="protein sequence ID" value="QL08p016266:mrna"/>
    <property type="gene ID" value="QL08p016266"/>
</dbReference>
<dbReference type="Proteomes" id="UP000594261">
    <property type="component" value="Chromosome 8"/>
</dbReference>
<evidence type="ECO:0000313" key="3">
    <source>
        <dbReference type="Proteomes" id="UP000594261"/>
    </source>
</evidence>
<dbReference type="EMBL" id="LRBV02000008">
    <property type="status" value="NOT_ANNOTATED_CDS"/>
    <property type="molecule type" value="Genomic_DNA"/>
</dbReference>
<dbReference type="Gene3D" id="2.120.10.80">
    <property type="entry name" value="Kelch-type beta propeller"/>
    <property type="match status" value="1"/>
</dbReference>
<evidence type="ECO:0000256" key="1">
    <source>
        <dbReference type="SAM" id="Coils"/>
    </source>
</evidence>
<accession>A0A7N2M9N9</accession>
<organism evidence="2 3">
    <name type="scientific">Quercus lobata</name>
    <name type="common">Valley oak</name>
    <dbReference type="NCBI Taxonomy" id="97700"/>
    <lineage>
        <taxon>Eukaryota</taxon>
        <taxon>Viridiplantae</taxon>
        <taxon>Streptophyta</taxon>
        <taxon>Embryophyta</taxon>
        <taxon>Tracheophyta</taxon>
        <taxon>Spermatophyta</taxon>
        <taxon>Magnoliopsida</taxon>
        <taxon>eudicotyledons</taxon>
        <taxon>Gunneridae</taxon>
        <taxon>Pentapetalae</taxon>
        <taxon>rosids</taxon>
        <taxon>fabids</taxon>
        <taxon>Fagales</taxon>
        <taxon>Fagaceae</taxon>
        <taxon>Quercus</taxon>
    </lineage>
</organism>
<dbReference type="SUPFAM" id="SSF117281">
    <property type="entry name" value="Kelch motif"/>
    <property type="match status" value="1"/>
</dbReference>
<reference evidence="2" key="2">
    <citation type="submission" date="2021-01" db="UniProtKB">
        <authorList>
            <consortium name="EnsemblPlants"/>
        </authorList>
    </citation>
    <scope>IDENTIFICATION</scope>
</reference>
<proteinExistence type="predicted"/>
<protein>
    <submittedName>
        <fullName evidence="2">Uncharacterized protein</fullName>
    </submittedName>
</protein>
<dbReference type="AlphaFoldDB" id="A0A7N2M9N9"/>
<name>A0A7N2M9N9_QUELO</name>
<reference evidence="2 3" key="1">
    <citation type="journal article" date="2016" name="G3 (Bethesda)">
        <title>First Draft Assembly and Annotation of the Genome of a California Endemic Oak Quercus lobata Nee (Fagaceae).</title>
        <authorList>
            <person name="Sork V.L."/>
            <person name="Fitz-Gibbon S.T."/>
            <person name="Puiu D."/>
            <person name="Crepeau M."/>
            <person name="Gugger P.F."/>
            <person name="Sherman R."/>
            <person name="Stevens K."/>
            <person name="Langley C.H."/>
            <person name="Pellegrini M."/>
            <person name="Salzberg S.L."/>
        </authorList>
    </citation>
    <scope>NUCLEOTIDE SEQUENCE [LARGE SCALE GENOMIC DNA]</scope>
    <source>
        <strain evidence="2 3">cv. SW786</strain>
    </source>
</reference>
<dbReference type="EnsemblPlants" id="QL08p016266:mrna">
    <property type="protein sequence ID" value="QL08p016266:mrna"/>
    <property type="gene ID" value="QL08p016266"/>
</dbReference>
<evidence type="ECO:0000313" key="2">
    <source>
        <dbReference type="EnsemblPlants" id="QL08p016266:mrna"/>
    </source>
</evidence>
<keyword evidence="1" id="KW-0175">Coiled coil</keyword>
<dbReference type="InParanoid" id="A0A7N2M9N9"/>
<keyword evidence="3" id="KW-1185">Reference proteome</keyword>
<sequence>MHRNASDNVKESFSTSSNSSRDVKKKLKNVERDVFSWEVYILDLSNIGGSGDSLLDKLLECSTSMNSGKASPRAFVADGKICMVGSTIKMSISDICKIKDLDLKNFAYFEIYDPIDDKWTKLPNPPIRNVNTSWVGHIVVGRKAVLVAWHIAAIAPLVEEEEIKEEEEGQIEEIEEEEEEEIEEEKVKEEEEAKKVHHTRSLFKPARLFKNHHIHFVSEEMRKDAFVNFPPQLQSSSSLLHMGNRHFCYVRTGMPPHSVYGGDHAVQDENIRFICIAIFHAPGQTYEKDEIRRFQAELLHSAHYVVNTLFPSNGYIWSCFSPGLV</sequence>